<keyword evidence="8" id="KW-0547">Nucleotide-binding</keyword>
<dbReference type="EMBL" id="CP096983">
    <property type="protein sequence ID" value="URZ09900.1"/>
    <property type="molecule type" value="Genomic_DNA"/>
</dbReference>
<evidence type="ECO:0000256" key="7">
    <source>
        <dbReference type="ARBA" id="ARBA00022692"/>
    </source>
</evidence>
<dbReference type="FunFam" id="3.30.565.10:FF:000006">
    <property type="entry name" value="Sensor histidine kinase WalK"/>
    <property type="match status" value="1"/>
</dbReference>
<dbReference type="PANTHER" id="PTHR45528:SF1">
    <property type="entry name" value="SENSOR HISTIDINE KINASE CPXA"/>
    <property type="match status" value="1"/>
</dbReference>
<name>A0A1S8LP99_9CLOT</name>
<dbReference type="CDD" id="cd06225">
    <property type="entry name" value="HAMP"/>
    <property type="match status" value="1"/>
</dbReference>
<dbReference type="InterPro" id="IPR050398">
    <property type="entry name" value="HssS/ArlS-like"/>
</dbReference>
<dbReference type="GO" id="GO:0000155">
    <property type="term" value="F:phosphorelay sensor kinase activity"/>
    <property type="evidence" value="ECO:0007669"/>
    <property type="project" value="InterPro"/>
</dbReference>
<dbReference type="InterPro" id="IPR003660">
    <property type="entry name" value="HAMP_dom"/>
</dbReference>
<dbReference type="SMART" id="SM00304">
    <property type="entry name" value="HAMP"/>
    <property type="match status" value="1"/>
</dbReference>
<dbReference type="SUPFAM" id="SSF47384">
    <property type="entry name" value="Homodimeric domain of signal transducing histidine kinase"/>
    <property type="match status" value="1"/>
</dbReference>
<keyword evidence="15" id="KW-1185">Reference proteome</keyword>
<keyword evidence="10" id="KW-0067">ATP-binding</keyword>
<dbReference type="KEGG" id="crw:CROST_006080"/>
<dbReference type="Proteomes" id="UP000190951">
    <property type="component" value="Chromosome"/>
</dbReference>
<protein>
    <recommendedName>
        <fullName evidence="3">histidine kinase</fullName>
        <ecNumber evidence="3">2.7.13.3</ecNumber>
    </recommendedName>
</protein>
<evidence type="ECO:0000313" key="15">
    <source>
        <dbReference type="Proteomes" id="UP000190951"/>
    </source>
</evidence>
<evidence type="ECO:0000256" key="6">
    <source>
        <dbReference type="ARBA" id="ARBA00022679"/>
    </source>
</evidence>
<dbReference type="PRINTS" id="PR00344">
    <property type="entry name" value="BCTRLSENSOR"/>
</dbReference>
<dbReference type="PANTHER" id="PTHR45528">
    <property type="entry name" value="SENSOR HISTIDINE KINASE CPXA"/>
    <property type="match status" value="1"/>
</dbReference>
<dbReference type="Pfam" id="PF02518">
    <property type="entry name" value="HATPase_c"/>
    <property type="match status" value="1"/>
</dbReference>
<organism evidence="14 15">
    <name type="scientific">Clostridium felsineum</name>
    <dbReference type="NCBI Taxonomy" id="36839"/>
    <lineage>
        <taxon>Bacteria</taxon>
        <taxon>Bacillati</taxon>
        <taxon>Bacillota</taxon>
        <taxon>Clostridia</taxon>
        <taxon>Eubacteriales</taxon>
        <taxon>Clostridiaceae</taxon>
        <taxon>Clostridium</taxon>
    </lineage>
</organism>
<dbReference type="InterPro" id="IPR003594">
    <property type="entry name" value="HATPase_dom"/>
</dbReference>
<dbReference type="CDD" id="cd00082">
    <property type="entry name" value="HisKA"/>
    <property type="match status" value="1"/>
</dbReference>
<dbReference type="FunFam" id="1.10.287.130:FF:000008">
    <property type="entry name" value="Two-component sensor histidine kinase"/>
    <property type="match status" value="1"/>
</dbReference>
<keyword evidence="11" id="KW-1133">Transmembrane helix</keyword>
<dbReference type="InterPro" id="IPR003661">
    <property type="entry name" value="HisK_dim/P_dom"/>
</dbReference>
<dbReference type="Gene3D" id="1.10.287.130">
    <property type="match status" value="1"/>
</dbReference>
<keyword evidence="12" id="KW-0902">Two-component regulatory system</keyword>
<evidence type="ECO:0000256" key="10">
    <source>
        <dbReference type="ARBA" id="ARBA00022840"/>
    </source>
</evidence>
<evidence type="ECO:0000256" key="5">
    <source>
        <dbReference type="ARBA" id="ARBA00022553"/>
    </source>
</evidence>
<evidence type="ECO:0000256" key="12">
    <source>
        <dbReference type="ARBA" id="ARBA00023012"/>
    </source>
</evidence>
<reference evidence="14 15" key="1">
    <citation type="submission" date="2022-04" db="EMBL/GenBank/DDBJ databases">
        <title>Genome sequence of C. roseum typestrain.</title>
        <authorList>
            <person name="Poehlein A."/>
            <person name="Schoch T."/>
            <person name="Duerre P."/>
            <person name="Daniel R."/>
        </authorList>
    </citation>
    <scope>NUCLEOTIDE SEQUENCE [LARGE SCALE GENOMIC DNA]</scope>
    <source>
        <strain evidence="14 15">DSM 7320</strain>
    </source>
</reference>
<dbReference type="AlphaFoldDB" id="A0A1S8LP99"/>
<dbReference type="InterPro" id="IPR005467">
    <property type="entry name" value="His_kinase_dom"/>
</dbReference>
<comment type="subcellular location">
    <subcellularLocation>
        <location evidence="2">Cell membrane</location>
        <topology evidence="2">Multi-pass membrane protein</topology>
    </subcellularLocation>
</comment>
<dbReference type="GO" id="GO:0005524">
    <property type="term" value="F:ATP binding"/>
    <property type="evidence" value="ECO:0007669"/>
    <property type="project" value="UniProtKB-KW"/>
</dbReference>
<dbReference type="SUPFAM" id="SSF55874">
    <property type="entry name" value="ATPase domain of HSP90 chaperone/DNA topoisomerase II/histidine kinase"/>
    <property type="match status" value="1"/>
</dbReference>
<gene>
    <name evidence="14" type="primary">sasA_5</name>
    <name evidence="14" type="ORF">CROST_006080</name>
</gene>
<keyword evidence="13" id="KW-0472">Membrane</keyword>
<dbReference type="InterPro" id="IPR036097">
    <property type="entry name" value="HisK_dim/P_sf"/>
</dbReference>
<evidence type="ECO:0000256" key="3">
    <source>
        <dbReference type="ARBA" id="ARBA00012438"/>
    </source>
</evidence>
<dbReference type="Pfam" id="PF00512">
    <property type="entry name" value="HisKA"/>
    <property type="match status" value="1"/>
</dbReference>
<dbReference type="InterPro" id="IPR004358">
    <property type="entry name" value="Sig_transdc_His_kin-like_C"/>
</dbReference>
<dbReference type="RefSeq" id="WP_077835053.1">
    <property type="nucleotide sequence ID" value="NZ_CP096983.1"/>
</dbReference>
<evidence type="ECO:0000256" key="1">
    <source>
        <dbReference type="ARBA" id="ARBA00000085"/>
    </source>
</evidence>
<keyword evidence="4" id="KW-1003">Cell membrane</keyword>
<evidence type="ECO:0000313" key="14">
    <source>
        <dbReference type="EMBL" id="URZ09900.1"/>
    </source>
</evidence>
<dbReference type="GO" id="GO:0005886">
    <property type="term" value="C:plasma membrane"/>
    <property type="evidence" value="ECO:0007669"/>
    <property type="project" value="UniProtKB-SubCell"/>
</dbReference>
<dbReference type="SMART" id="SM00387">
    <property type="entry name" value="HATPase_c"/>
    <property type="match status" value="1"/>
</dbReference>
<dbReference type="Pfam" id="PF00672">
    <property type="entry name" value="HAMP"/>
    <property type="match status" value="1"/>
</dbReference>
<keyword evidence="5" id="KW-0597">Phosphoprotein</keyword>
<evidence type="ECO:0000256" key="13">
    <source>
        <dbReference type="ARBA" id="ARBA00023136"/>
    </source>
</evidence>
<evidence type="ECO:0000256" key="4">
    <source>
        <dbReference type="ARBA" id="ARBA00022475"/>
    </source>
</evidence>
<proteinExistence type="predicted"/>
<dbReference type="STRING" id="84029.CROST_01760"/>
<dbReference type="Gene3D" id="3.30.565.10">
    <property type="entry name" value="Histidine kinase-like ATPase, C-terminal domain"/>
    <property type="match status" value="1"/>
</dbReference>
<dbReference type="Gene3D" id="6.10.340.10">
    <property type="match status" value="1"/>
</dbReference>
<dbReference type="EC" id="2.7.13.3" evidence="3"/>
<evidence type="ECO:0000256" key="9">
    <source>
        <dbReference type="ARBA" id="ARBA00022777"/>
    </source>
</evidence>
<sequence length="495" mass="56393">MSIKTKLVLSNIAMCIIPLALCIVTLLGLDSVYTKKLHTYYNIEDRRKRALINPYMEIKSINLRQLSELESKAEAIPDNFQDGEFLKSVNAALLEKNSYIVVEKNNKVIFNGSKEDNKDIINKLDDYNYNYNADRPQFSKIENNSDDSETMVRQIRFAFSDGGSGIIFLVIDTSKLSELSKEFIISIVIAIIAIVSLTSALITFLVSRSILIPLTQLKIGTEKIKDGDLSFEVKAESRDEIGELCNAFDDMRKRLKESVELQLQYEDNRKELISNISHDLKTPITSIKGYVEGIKDGVADTPEKMEKYVNTIYNKAQSMNYLIEELLTYSKLDLKKLPFYFIDIDFVSYMDDLMEEVKFDVEKNNIEFHYDNSIKGKAIVRIDVQNINRVITNIVSNSIKYMDKEHGKILVEMLSSNEDIIVGIKDNGMGISKEALLHVFDRFYREDFSRNTSKGGSGLGLAICKKIIEEHGGKIWAKSQKGNGTEIWFSIKLKS</sequence>
<dbReference type="PROSITE" id="PS50885">
    <property type="entry name" value="HAMP"/>
    <property type="match status" value="1"/>
</dbReference>
<dbReference type="SMART" id="SM00388">
    <property type="entry name" value="HisKA"/>
    <property type="match status" value="1"/>
</dbReference>
<dbReference type="InterPro" id="IPR036890">
    <property type="entry name" value="HATPase_C_sf"/>
</dbReference>
<keyword evidence="7" id="KW-0812">Transmembrane</keyword>
<evidence type="ECO:0000256" key="11">
    <source>
        <dbReference type="ARBA" id="ARBA00022989"/>
    </source>
</evidence>
<accession>A0A1S8LP99</accession>
<comment type="catalytic activity">
    <reaction evidence="1">
        <text>ATP + protein L-histidine = ADP + protein N-phospho-L-histidine.</text>
        <dbReference type="EC" id="2.7.13.3"/>
    </reaction>
</comment>
<keyword evidence="6 14" id="KW-0808">Transferase</keyword>
<evidence type="ECO:0000256" key="8">
    <source>
        <dbReference type="ARBA" id="ARBA00022741"/>
    </source>
</evidence>
<keyword evidence="9" id="KW-0418">Kinase</keyword>
<dbReference type="CDD" id="cd00075">
    <property type="entry name" value="HATPase"/>
    <property type="match status" value="1"/>
</dbReference>
<dbReference type="PROSITE" id="PS50109">
    <property type="entry name" value="HIS_KIN"/>
    <property type="match status" value="1"/>
</dbReference>
<evidence type="ECO:0000256" key="2">
    <source>
        <dbReference type="ARBA" id="ARBA00004651"/>
    </source>
</evidence>
<dbReference type="SUPFAM" id="SSF158472">
    <property type="entry name" value="HAMP domain-like"/>
    <property type="match status" value="1"/>
</dbReference>